<reference evidence="3" key="1">
    <citation type="submission" date="2021-01" db="EMBL/GenBank/DDBJ databases">
        <title>Whole genome shotgun sequence of Actinoplanes tereljensis NBRC 105297.</title>
        <authorList>
            <person name="Komaki H."/>
            <person name="Tamura T."/>
        </authorList>
    </citation>
    <scope>NUCLEOTIDE SEQUENCE</scope>
    <source>
        <strain evidence="3">NBRC 105297</strain>
    </source>
</reference>
<evidence type="ECO:0000256" key="1">
    <source>
        <dbReference type="ARBA" id="ARBA00022553"/>
    </source>
</evidence>
<protein>
    <recommendedName>
        <fullName evidence="2">FHA domain-containing protein</fullName>
    </recommendedName>
</protein>
<organism evidence="3 4">
    <name type="scientific">Paractinoplanes tereljensis</name>
    <dbReference type="NCBI Taxonomy" id="571912"/>
    <lineage>
        <taxon>Bacteria</taxon>
        <taxon>Bacillati</taxon>
        <taxon>Actinomycetota</taxon>
        <taxon>Actinomycetes</taxon>
        <taxon>Micromonosporales</taxon>
        <taxon>Micromonosporaceae</taxon>
        <taxon>Paractinoplanes</taxon>
    </lineage>
</organism>
<comment type="caution">
    <text evidence="3">The sequence shown here is derived from an EMBL/GenBank/DDBJ whole genome shotgun (WGS) entry which is preliminary data.</text>
</comment>
<evidence type="ECO:0000259" key="2">
    <source>
        <dbReference type="PROSITE" id="PS50006"/>
    </source>
</evidence>
<dbReference type="SUPFAM" id="SSF49879">
    <property type="entry name" value="SMAD/FHA domain"/>
    <property type="match status" value="1"/>
</dbReference>
<dbReference type="InterPro" id="IPR008984">
    <property type="entry name" value="SMAD_FHA_dom_sf"/>
</dbReference>
<dbReference type="Proteomes" id="UP000623608">
    <property type="component" value="Unassembled WGS sequence"/>
</dbReference>
<gene>
    <name evidence="3" type="ORF">Ate02nite_59110</name>
</gene>
<accession>A0A919TUT7</accession>
<keyword evidence="1" id="KW-0597">Phosphoprotein</keyword>
<sequence length="255" mass="27919">MHTLIIELPGDERVPRLLRLAPGESVRFGRGAPDTPVDFALDDPAVARLAGEVTAAEDYWALTNYSRTATYVVENPEGAGEHVKVTPGRVGAPVPFEISRVVLPGRPAPVHFRIFAPSHAHLDPHRTGPGDGSGTLSAFPLDQTAKYFLVLVALCERRLRDESVVAIPSVPSVVERLRPLPSCRDLTADAVNFHVDYLAREKLRIRNAAGERAADPGGFRREAVVSLALRFDLVREEHLELLPSRLTRRASVHGD</sequence>
<dbReference type="EMBL" id="BOMY01000038">
    <property type="protein sequence ID" value="GIF23181.1"/>
    <property type="molecule type" value="Genomic_DNA"/>
</dbReference>
<proteinExistence type="predicted"/>
<keyword evidence="4" id="KW-1185">Reference proteome</keyword>
<name>A0A919TUT7_9ACTN</name>
<dbReference type="AlphaFoldDB" id="A0A919TUT7"/>
<evidence type="ECO:0000313" key="4">
    <source>
        <dbReference type="Proteomes" id="UP000623608"/>
    </source>
</evidence>
<dbReference type="InterPro" id="IPR000253">
    <property type="entry name" value="FHA_dom"/>
</dbReference>
<evidence type="ECO:0000313" key="3">
    <source>
        <dbReference type="EMBL" id="GIF23181.1"/>
    </source>
</evidence>
<dbReference type="PROSITE" id="PS50006">
    <property type="entry name" value="FHA_DOMAIN"/>
    <property type="match status" value="1"/>
</dbReference>
<feature type="domain" description="FHA" evidence="2">
    <location>
        <begin position="26"/>
        <end position="72"/>
    </location>
</feature>